<evidence type="ECO:0000313" key="2">
    <source>
        <dbReference type="Proteomes" id="UP000030748"/>
    </source>
</evidence>
<dbReference type="eggNOG" id="KOG0907">
    <property type="taxonomic scope" value="Eukaryota"/>
</dbReference>
<keyword evidence="2" id="KW-1185">Reference proteome</keyword>
<evidence type="ECO:0000313" key="1">
    <source>
        <dbReference type="EMBL" id="EYU38564.1"/>
    </source>
</evidence>
<sequence length="74" mass="8269">MADGAEKVTEESSYNTAPLSLKTSKADVITAAGDDNLKEIFHQIRTSKNPVSQIPLHFFFFPTLYCIEIVFMSN</sequence>
<gene>
    <name evidence="1" type="ORF">MIMGU_mgv11b022432mg</name>
</gene>
<protein>
    <submittedName>
        <fullName evidence="1">Uncharacterized protein</fullName>
    </submittedName>
</protein>
<dbReference type="Proteomes" id="UP000030748">
    <property type="component" value="Unassembled WGS sequence"/>
</dbReference>
<accession>A0A022REY1</accession>
<reference evidence="1 2" key="1">
    <citation type="journal article" date="2013" name="Proc. Natl. Acad. Sci. U.S.A.">
        <title>Fine-scale variation in meiotic recombination in Mimulus inferred from population shotgun sequencing.</title>
        <authorList>
            <person name="Hellsten U."/>
            <person name="Wright K.M."/>
            <person name="Jenkins J."/>
            <person name="Shu S."/>
            <person name="Yuan Y."/>
            <person name="Wessler S.R."/>
            <person name="Schmutz J."/>
            <person name="Willis J.H."/>
            <person name="Rokhsar D.S."/>
        </authorList>
    </citation>
    <scope>NUCLEOTIDE SEQUENCE [LARGE SCALE GENOMIC DNA]</scope>
    <source>
        <strain evidence="2">cv. DUN x IM62</strain>
    </source>
</reference>
<dbReference type="AlphaFoldDB" id="A0A022REY1"/>
<name>A0A022REY1_ERYGU</name>
<dbReference type="EMBL" id="KI630480">
    <property type="protein sequence ID" value="EYU38564.1"/>
    <property type="molecule type" value="Genomic_DNA"/>
</dbReference>
<organism evidence="1 2">
    <name type="scientific">Erythranthe guttata</name>
    <name type="common">Yellow monkey flower</name>
    <name type="synonym">Mimulus guttatus</name>
    <dbReference type="NCBI Taxonomy" id="4155"/>
    <lineage>
        <taxon>Eukaryota</taxon>
        <taxon>Viridiplantae</taxon>
        <taxon>Streptophyta</taxon>
        <taxon>Embryophyta</taxon>
        <taxon>Tracheophyta</taxon>
        <taxon>Spermatophyta</taxon>
        <taxon>Magnoliopsida</taxon>
        <taxon>eudicotyledons</taxon>
        <taxon>Gunneridae</taxon>
        <taxon>Pentapetalae</taxon>
        <taxon>asterids</taxon>
        <taxon>lamiids</taxon>
        <taxon>Lamiales</taxon>
        <taxon>Phrymaceae</taxon>
        <taxon>Erythranthe</taxon>
    </lineage>
</organism>
<proteinExistence type="predicted"/>